<evidence type="ECO:0000313" key="5">
    <source>
        <dbReference type="EMBL" id="AEG31166.1"/>
    </source>
</evidence>
<dbReference type="EMBL" id="CP002776">
    <property type="protein sequence ID" value="AEG31166.1"/>
    <property type="molecule type" value="Genomic_DNA"/>
</dbReference>
<proteinExistence type="inferred from homology"/>
<evidence type="ECO:0000256" key="3">
    <source>
        <dbReference type="ARBA" id="ARBA00029540"/>
    </source>
</evidence>
<dbReference type="eggNOG" id="COG2901">
    <property type="taxonomic scope" value="Bacteria"/>
</dbReference>
<evidence type="ECO:0000313" key="6">
    <source>
        <dbReference type="Proteomes" id="UP000009232"/>
    </source>
</evidence>
<dbReference type="PANTHER" id="PTHR47918">
    <property type="entry name" value="DNA-BINDING PROTEIN FIS"/>
    <property type="match status" value="1"/>
</dbReference>
<protein>
    <recommendedName>
        <fullName evidence="3">Putative Fis-like DNA-binding protein</fullName>
    </recommendedName>
</protein>
<keyword evidence="2" id="KW-0238">DNA-binding</keyword>
<dbReference type="AlphaFoldDB" id="F6DAS3"/>
<dbReference type="Pfam" id="PF02954">
    <property type="entry name" value="HTH_8"/>
    <property type="match status" value="1"/>
</dbReference>
<dbReference type="KEGG" id="tcy:Thicy_0392"/>
<comment type="similarity">
    <text evidence="1">Belongs to the transcriptional regulatory Fis family.</text>
</comment>
<dbReference type="SUPFAM" id="SSF46689">
    <property type="entry name" value="Homeodomain-like"/>
    <property type="match status" value="1"/>
</dbReference>
<dbReference type="PANTHER" id="PTHR47918:SF1">
    <property type="entry name" value="DNA-BINDING PROTEIN FIS"/>
    <property type="match status" value="1"/>
</dbReference>
<evidence type="ECO:0000256" key="1">
    <source>
        <dbReference type="ARBA" id="ARBA00008559"/>
    </source>
</evidence>
<dbReference type="STRING" id="717773.Thicy_0392"/>
<dbReference type="InterPro" id="IPR005412">
    <property type="entry name" value="Fis_DNA-bd"/>
</dbReference>
<feature type="domain" description="DNA binding HTH" evidence="4">
    <location>
        <begin position="36"/>
        <end position="75"/>
    </location>
</feature>
<dbReference type="InterPro" id="IPR002197">
    <property type="entry name" value="HTH_Fis"/>
</dbReference>
<reference evidence="5 6" key="1">
    <citation type="submission" date="2011-05" db="EMBL/GenBank/DDBJ databases">
        <title>Complete sequence of Thioalkalimicrobium cyclicum ALM1.</title>
        <authorList>
            <consortium name="US DOE Joint Genome Institute"/>
            <person name="Lucas S."/>
            <person name="Han J."/>
            <person name="Lapidus A."/>
            <person name="Cheng J.-F."/>
            <person name="Goodwin L."/>
            <person name="Pitluck S."/>
            <person name="Peters L."/>
            <person name="Mikhailova N."/>
            <person name="Davenport K."/>
            <person name="Han C."/>
            <person name="Tapia R."/>
            <person name="Land M."/>
            <person name="Hauser L."/>
            <person name="Kyrpides N."/>
            <person name="Ivanova N."/>
            <person name="Pagani I."/>
            <person name="Kappler U."/>
            <person name="Woyke T."/>
        </authorList>
    </citation>
    <scope>NUCLEOTIDE SEQUENCE [LARGE SCALE GENOMIC DNA]</scope>
    <source>
        <strain evidence="6">DSM 14477 / JCM 11371 / ALM1</strain>
    </source>
</reference>
<keyword evidence="6" id="KW-1185">Reference proteome</keyword>
<dbReference type="OrthoDB" id="9802388at2"/>
<name>F6DAS3_THICA</name>
<dbReference type="GO" id="GO:0006355">
    <property type="term" value="P:regulation of DNA-templated transcription"/>
    <property type="evidence" value="ECO:0007669"/>
    <property type="project" value="InterPro"/>
</dbReference>
<dbReference type="InterPro" id="IPR009057">
    <property type="entry name" value="Homeodomain-like_sf"/>
</dbReference>
<dbReference type="Proteomes" id="UP000009232">
    <property type="component" value="Chromosome"/>
</dbReference>
<dbReference type="PIRSF" id="PIRSF002097">
    <property type="entry name" value="DNA-binding_Fis"/>
    <property type="match status" value="1"/>
</dbReference>
<accession>F6DAS3</accession>
<dbReference type="PRINTS" id="PR01590">
    <property type="entry name" value="HTHFIS"/>
</dbReference>
<organism evidence="5 6">
    <name type="scientific">Thiomicrospira cyclica (strain DSM 14477 / JCM 11371 / ALM1)</name>
    <name type="common">Thioalkalimicrobium cyclicum</name>
    <dbReference type="NCBI Taxonomy" id="717773"/>
    <lineage>
        <taxon>Bacteria</taxon>
        <taxon>Pseudomonadati</taxon>
        <taxon>Pseudomonadota</taxon>
        <taxon>Gammaproteobacteria</taxon>
        <taxon>Thiotrichales</taxon>
        <taxon>Piscirickettsiaceae</taxon>
        <taxon>Thiomicrospira</taxon>
    </lineage>
</organism>
<sequence>MLKPLPLENHLIDSLDYYFNTLEGEKVSNLHAMVIQQVEKPLIEYVLAQTAGNQSQTAAMLGINRNTLRKKMQHYNLMPSND</sequence>
<dbReference type="HOGENOM" id="CLU_158040_2_1_6"/>
<dbReference type="InterPro" id="IPR050207">
    <property type="entry name" value="Trans_regulatory_Fis"/>
</dbReference>
<gene>
    <name evidence="5" type="ordered locus">Thicy_0392</name>
</gene>
<evidence type="ECO:0000259" key="4">
    <source>
        <dbReference type="Pfam" id="PF02954"/>
    </source>
</evidence>
<dbReference type="Gene3D" id="1.10.10.60">
    <property type="entry name" value="Homeodomain-like"/>
    <property type="match status" value="1"/>
</dbReference>
<evidence type="ECO:0000256" key="2">
    <source>
        <dbReference type="ARBA" id="ARBA00023125"/>
    </source>
</evidence>
<dbReference type="RefSeq" id="WP_013834947.1">
    <property type="nucleotide sequence ID" value="NC_015581.1"/>
</dbReference>
<dbReference type="GO" id="GO:0043565">
    <property type="term" value="F:sequence-specific DNA binding"/>
    <property type="evidence" value="ECO:0007669"/>
    <property type="project" value="InterPro"/>
</dbReference>